<organism evidence="3 4">
    <name type="scientific">Stichopus japonicus</name>
    <name type="common">Sea cucumber</name>
    <dbReference type="NCBI Taxonomy" id="307972"/>
    <lineage>
        <taxon>Eukaryota</taxon>
        <taxon>Metazoa</taxon>
        <taxon>Echinodermata</taxon>
        <taxon>Eleutherozoa</taxon>
        <taxon>Echinozoa</taxon>
        <taxon>Holothuroidea</taxon>
        <taxon>Aspidochirotacea</taxon>
        <taxon>Aspidochirotida</taxon>
        <taxon>Stichopodidae</taxon>
        <taxon>Apostichopus</taxon>
    </lineage>
</organism>
<sequence length="140" mass="16288">MAKDHEESRSWKIRSSATFRVDKVPYIFQPEELHEKTSTLSLLATPSTRKLVLVIPMWSIILSVVVGHLVIIIIIIILWKVGFFKRKRMDLQQYTGTSQEDENDDMKEEEEEEVAHAENGSRKQKKMNIVHLNLANSRIE</sequence>
<evidence type="ECO:0000256" key="1">
    <source>
        <dbReference type="SAM" id="MobiDB-lite"/>
    </source>
</evidence>
<proteinExistence type="predicted"/>
<name>A0A2G8KCE0_STIJA</name>
<gene>
    <name evidence="3" type="ORF">BSL78_17502</name>
</gene>
<comment type="caution">
    <text evidence="3">The sequence shown here is derived from an EMBL/GenBank/DDBJ whole genome shotgun (WGS) entry which is preliminary data.</text>
</comment>
<keyword evidence="4" id="KW-1185">Reference proteome</keyword>
<dbReference type="GO" id="GO:0098609">
    <property type="term" value="P:cell-cell adhesion"/>
    <property type="evidence" value="ECO:0007669"/>
    <property type="project" value="TreeGrafter"/>
</dbReference>
<evidence type="ECO:0000256" key="2">
    <source>
        <dbReference type="SAM" id="Phobius"/>
    </source>
</evidence>
<dbReference type="Gene3D" id="1.20.5.930">
    <property type="entry name" value="Bicelle-embedded integrin alpha(iib) transmembrane segment"/>
    <property type="match status" value="1"/>
</dbReference>
<dbReference type="GO" id="GO:0005178">
    <property type="term" value="F:integrin binding"/>
    <property type="evidence" value="ECO:0007669"/>
    <property type="project" value="TreeGrafter"/>
</dbReference>
<dbReference type="GO" id="GO:0007160">
    <property type="term" value="P:cell-matrix adhesion"/>
    <property type="evidence" value="ECO:0007669"/>
    <property type="project" value="TreeGrafter"/>
</dbReference>
<dbReference type="GO" id="GO:0033627">
    <property type="term" value="P:cell adhesion mediated by integrin"/>
    <property type="evidence" value="ECO:0007669"/>
    <property type="project" value="TreeGrafter"/>
</dbReference>
<keyword evidence="2" id="KW-1133">Transmembrane helix</keyword>
<dbReference type="PROSITE" id="PS00242">
    <property type="entry name" value="INTEGRIN_ALPHA"/>
    <property type="match status" value="1"/>
</dbReference>
<dbReference type="PANTHER" id="PTHR23220">
    <property type="entry name" value="INTEGRIN ALPHA"/>
    <property type="match status" value="1"/>
</dbReference>
<dbReference type="Proteomes" id="UP000230750">
    <property type="component" value="Unassembled WGS sequence"/>
</dbReference>
<dbReference type="STRING" id="307972.A0A2G8KCE0"/>
<keyword evidence="2" id="KW-0472">Membrane</keyword>
<feature type="region of interest" description="Disordered" evidence="1">
    <location>
        <begin position="94"/>
        <end position="127"/>
    </location>
</feature>
<protein>
    <submittedName>
        <fullName evidence="3">Uncharacterized protein</fullName>
    </submittedName>
</protein>
<accession>A0A2G8KCE0</accession>
<evidence type="ECO:0000313" key="4">
    <source>
        <dbReference type="Proteomes" id="UP000230750"/>
    </source>
</evidence>
<keyword evidence="2" id="KW-0812">Transmembrane</keyword>
<dbReference type="InterPro" id="IPR018184">
    <property type="entry name" value="Integrin_alpha_C_CS"/>
</dbReference>
<dbReference type="EMBL" id="MRZV01000699">
    <property type="protein sequence ID" value="PIK45642.1"/>
    <property type="molecule type" value="Genomic_DNA"/>
</dbReference>
<feature type="compositionally biased region" description="Acidic residues" evidence="1">
    <location>
        <begin position="99"/>
        <end position="113"/>
    </location>
</feature>
<feature type="transmembrane region" description="Helical" evidence="2">
    <location>
        <begin position="55"/>
        <end position="79"/>
    </location>
</feature>
<evidence type="ECO:0000313" key="3">
    <source>
        <dbReference type="EMBL" id="PIK45642.1"/>
    </source>
</evidence>
<dbReference type="PANTHER" id="PTHR23220:SF134">
    <property type="entry name" value="INTEGRIN ALPHA-2 DOMAIN-CONTAINING PROTEIN"/>
    <property type="match status" value="1"/>
</dbReference>
<dbReference type="GO" id="GO:0008305">
    <property type="term" value="C:integrin complex"/>
    <property type="evidence" value="ECO:0007669"/>
    <property type="project" value="TreeGrafter"/>
</dbReference>
<dbReference type="GO" id="GO:0009897">
    <property type="term" value="C:external side of plasma membrane"/>
    <property type="evidence" value="ECO:0007669"/>
    <property type="project" value="TreeGrafter"/>
</dbReference>
<dbReference type="AlphaFoldDB" id="A0A2G8KCE0"/>
<reference evidence="3 4" key="1">
    <citation type="journal article" date="2017" name="PLoS Biol.">
        <title>The sea cucumber genome provides insights into morphological evolution and visceral regeneration.</title>
        <authorList>
            <person name="Zhang X."/>
            <person name="Sun L."/>
            <person name="Yuan J."/>
            <person name="Sun Y."/>
            <person name="Gao Y."/>
            <person name="Zhang L."/>
            <person name="Li S."/>
            <person name="Dai H."/>
            <person name="Hamel J.F."/>
            <person name="Liu C."/>
            <person name="Yu Y."/>
            <person name="Liu S."/>
            <person name="Lin W."/>
            <person name="Guo K."/>
            <person name="Jin S."/>
            <person name="Xu P."/>
            <person name="Storey K.B."/>
            <person name="Huan P."/>
            <person name="Zhang T."/>
            <person name="Zhou Y."/>
            <person name="Zhang J."/>
            <person name="Lin C."/>
            <person name="Li X."/>
            <person name="Xing L."/>
            <person name="Huo D."/>
            <person name="Sun M."/>
            <person name="Wang L."/>
            <person name="Mercier A."/>
            <person name="Li F."/>
            <person name="Yang H."/>
            <person name="Xiang J."/>
        </authorList>
    </citation>
    <scope>NUCLEOTIDE SEQUENCE [LARGE SCALE GENOMIC DNA]</scope>
    <source>
        <strain evidence="3">Shaxun</strain>
        <tissue evidence="3">Muscle</tissue>
    </source>
</reference>
<dbReference type="GO" id="GO:0007229">
    <property type="term" value="P:integrin-mediated signaling pathway"/>
    <property type="evidence" value="ECO:0007669"/>
    <property type="project" value="TreeGrafter"/>
</dbReference>